<dbReference type="GO" id="GO:0016705">
    <property type="term" value="F:oxidoreductase activity, acting on paired donors, with incorporation or reduction of molecular oxygen"/>
    <property type="evidence" value="ECO:0007669"/>
    <property type="project" value="InterPro"/>
</dbReference>
<dbReference type="Pfam" id="PF00067">
    <property type="entry name" value="p450"/>
    <property type="match status" value="1"/>
</dbReference>
<sequence length="230" mass="25510">MQRFIEAQDPETGAKMDFAELRAETSSLMVAGASTGSVTMSWMVYYLCKNPGIKGRLVKELEDMFPDNMDGSSSVPFTKLNKLSLLEATEIECLRMHPPIGYAMPRDTPPGGAVICGLFIPGGVAVGVPAATIGRHPMVYKDPNKWDPERWSDETSDMALMKTCFLGFGYGSRQCIGRNVATQFITKMIATLLLRYDIKLENPGLVLGTKEFTILKPSEKYNVILRRRQS</sequence>
<dbReference type="PANTHER" id="PTHR24305:SF166">
    <property type="entry name" value="CYTOCHROME P450 12A4, MITOCHONDRIAL-RELATED"/>
    <property type="match status" value="1"/>
</dbReference>
<proteinExistence type="inferred from homology"/>
<dbReference type="InterPro" id="IPR001128">
    <property type="entry name" value="Cyt_P450"/>
</dbReference>
<keyword evidence="4 5" id="KW-0408">Iron</keyword>
<feature type="binding site" description="axial binding residue" evidence="5">
    <location>
        <position position="175"/>
    </location>
    <ligand>
        <name>heme</name>
        <dbReference type="ChEBI" id="CHEBI:30413"/>
    </ligand>
    <ligandPart>
        <name>Fe</name>
        <dbReference type="ChEBI" id="CHEBI:18248"/>
    </ligandPart>
</feature>
<organism evidence="7 8">
    <name type="scientific">Hyaloscypha variabilis (strain UAMH 11265 / GT02V1 / F)</name>
    <name type="common">Meliniomyces variabilis</name>
    <dbReference type="NCBI Taxonomy" id="1149755"/>
    <lineage>
        <taxon>Eukaryota</taxon>
        <taxon>Fungi</taxon>
        <taxon>Dikarya</taxon>
        <taxon>Ascomycota</taxon>
        <taxon>Pezizomycotina</taxon>
        <taxon>Leotiomycetes</taxon>
        <taxon>Helotiales</taxon>
        <taxon>Hyaloscyphaceae</taxon>
        <taxon>Hyaloscypha</taxon>
        <taxon>Hyaloscypha variabilis</taxon>
    </lineage>
</organism>
<dbReference type="PRINTS" id="PR00463">
    <property type="entry name" value="EP450I"/>
</dbReference>
<dbReference type="Proteomes" id="UP000235786">
    <property type="component" value="Unassembled WGS sequence"/>
</dbReference>
<dbReference type="InterPro" id="IPR036396">
    <property type="entry name" value="Cyt_P450_sf"/>
</dbReference>
<dbReference type="GO" id="GO:0004497">
    <property type="term" value="F:monooxygenase activity"/>
    <property type="evidence" value="ECO:0007669"/>
    <property type="project" value="UniProtKB-KW"/>
</dbReference>
<keyword evidence="6" id="KW-0560">Oxidoreductase</keyword>
<dbReference type="PROSITE" id="PS00086">
    <property type="entry name" value="CYTOCHROME_P450"/>
    <property type="match status" value="1"/>
</dbReference>
<dbReference type="STRING" id="1149755.A0A2J6RBS0"/>
<dbReference type="GO" id="GO:0020037">
    <property type="term" value="F:heme binding"/>
    <property type="evidence" value="ECO:0007669"/>
    <property type="project" value="InterPro"/>
</dbReference>
<protein>
    <submittedName>
        <fullName evidence="7">Cytochrome P450</fullName>
    </submittedName>
</protein>
<evidence type="ECO:0000313" key="8">
    <source>
        <dbReference type="Proteomes" id="UP000235786"/>
    </source>
</evidence>
<comment type="similarity">
    <text evidence="2 6">Belongs to the cytochrome P450 family.</text>
</comment>
<name>A0A2J6RBS0_HYAVF</name>
<keyword evidence="8" id="KW-1185">Reference proteome</keyword>
<reference evidence="7 8" key="1">
    <citation type="submission" date="2016-04" db="EMBL/GenBank/DDBJ databases">
        <title>A degradative enzymes factory behind the ericoid mycorrhizal symbiosis.</title>
        <authorList>
            <consortium name="DOE Joint Genome Institute"/>
            <person name="Martino E."/>
            <person name="Morin E."/>
            <person name="Grelet G."/>
            <person name="Kuo A."/>
            <person name="Kohler A."/>
            <person name="Daghino S."/>
            <person name="Barry K."/>
            <person name="Choi C."/>
            <person name="Cichocki N."/>
            <person name="Clum A."/>
            <person name="Copeland A."/>
            <person name="Hainaut M."/>
            <person name="Haridas S."/>
            <person name="Labutti K."/>
            <person name="Lindquist E."/>
            <person name="Lipzen A."/>
            <person name="Khouja H.-R."/>
            <person name="Murat C."/>
            <person name="Ohm R."/>
            <person name="Olson A."/>
            <person name="Spatafora J."/>
            <person name="Veneault-Fourrey C."/>
            <person name="Henrissat B."/>
            <person name="Grigoriev I."/>
            <person name="Martin F."/>
            <person name="Perotto S."/>
        </authorList>
    </citation>
    <scope>NUCLEOTIDE SEQUENCE [LARGE SCALE GENOMIC DNA]</scope>
    <source>
        <strain evidence="7 8">F</strain>
    </source>
</reference>
<dbReference type="InterPro" id="IPR050121">
    <property type="entry name" value="Cytochrome_P450_monoxygenase"/>
</dbReference>
<evidence type="ECO:0000256" key="2">
    <source>
        <dbReference type="ARBA" id="ARBA00010617"/>
    </source>
</evidence>
<dbReference type="PANTHER" id="PTHR24305">
    <property type="entry name" value="CYTOCHROME P450"/>
    <property type="match status" value="1"/>
</dbReference>
<keyword evidence="5 6" id="KW-0349">Heme</keyword>
<dbReference type="AlphaFoldDB" id="A0A2J6RBS0"/>
<accession>A0A2J6RBS0</accession>
<dbReference type="SUPFAM" id="SSF48264">
    <property type="entry name" value="Cytochrome P450"/>
    <property type="match status" value="1"/>
</dbReference>
<evidence type="ECO:0000313" key="7">
    <source>
        <dbReference type="EMBL" id="PMD35947.1"/>
    </source>
</evidence>
<dbReference type="InterPro" id="IPR002401">
    <property type="entry name" value="Cyt_P450_E_grp-I"/>
</dbReference>
<dbReference type="GO" id="GO:0005506">
    <property type="term" value="F:iron ion binding"/>
    <property type="evidence" value="ECO:0007669"/>
    <property type="project" value="InterPro"/>
</dbReference>
<keyword evidence="6" id="KW-0503">Monooxygenase</keyword>
<keyword evidence="3 5" id="KW-0479">Metal-binding</keyword>
<dbReference type="Gene3D" id="1.10.630.10">
    <property type="entry name" value="Cytochrome P450"/>
    <property type="match status" value="1"/>
</dbReference>
<evidence type="ECO:0000256" key="3">
    <source>
        <dbReference type="ARBA" id="ARBA00022723"/>
    </source>
</evidence>
<evidence type="ECO:0000256" key="6">
    <source>
        <dbReference type="RuleBase" id="RU000461"/>
    </source>
</evidence>
<dbReference type="EMBL" id="KZ613951">
    <property type="protein sequence ID" value="PMD35947.1"/>
    <property type="molecule type" value="Genomic_DNA"/>
</dbReference>
<evidence type="ECO:0000256" key="1">
    <source>
        <dbReference type="ARBA" id="ARBA00001971"/>
    </source>
</evidence>
<comment type="cofactor">
    <cofactor evidence="1 5">
        <name>heme</name>
        <dbReference type="ChEBI" id="CHEBI:30413"/>
    </cofactor>
</comment>
<dbReference type="InterPro" id="IPR017972">
    <property type="entry name" value="Cyt_P450_CS"/>
</dbReference>
<dbReference type="OrthoDB" id="1470350at2759"/>
<evidence type="ECO:0000256" key="4">
    <source>
        <dbReference type="ARBA" id="ARBA00023004"/>
    </source>
</evidence>
<evidence type="ECO:0000256" key="5">
    <source>
        <dbReference type="PIRSR" id="PIRSR602401-1"/>
    </source>
</evidence>
<dbReference type="PRINTS" id="PR00385">
    <property type="entry name" value="P450"/>
</dbReference>
<gene>
    <name evidence="7" type="ORF">L207DRAFT_515688</name>
</gene>